<feature type="region of interest" description="Disordered" evidence="1">
    <location>
        <begin position="133"/>
        <end position="161"/>
    </location>
</feature>
<reference evidence="3" key="1">
    <citation type="journal article" date="2024" name="BMC Genomics">
        <title>Functional annotation of a divergent genome using sequence and structure-based similarity.</title>
        <authorList>
            <person name="Svedberg D."/>
            <person name="Winiger R.R."/>
            <person name="Berg A."/>
            <person name="Sharma H."/>
            <person name="Tellgren-Roth C."/>
            <person name="Debrunner-Vossbrinck B.A."/>
            <person name="Vossbrinck C.R."/>
            <person name="Barandun J."/>
        </authorList>
    </citation>
    <scope>NUCLEOTIDE SEQUENCE</scope>
    <source>
        <strain evidence="3">Illinois isolate</strain>
    </source>
</reference>
<dbReference type="Proteomes" id="UP001334084">
    <property type="component" value="Chromosome 4"/>
</dbReference>
<proteinExistence type="predicted"/>
<gene>
    <name evidence="3" type="ORF">VNE69_04078</name>
</gene>
<dbReference type="GeneID" id="90541068"/>
<keyword evidence="4" id="KW-1185">Reference proteome</keyword>
<evidence type="ECO:0000313" key="4">
    <source>
        <dbReference type="Proteomes" id="UP001334084"/>
    </source>
</evidence>
<keyword evidence="2" id="KW-0732">Signal</keyword>
<feature type="chain" id="PRO_5043635026" evidence="2">
    <location>
        <begin position="18"/>
        <end position="196"/>
    </location>
</feature>
<dbReference type="KEGG" id="vnx:VNE69_04078"/>
<name>A0AAX4JBD5_9MICR</name>
<organism evidence="3 4">
    <name type="scientific">Vairimorpha necatrix</name>
    <dbReference type="NCBI Taxonomy" id="6039"/>
    <lineage>
        <taxon>Eukaryota</taxon>
        <taxon>Fungi</taxon>
        <taxon>Fungi incertae sedis</taxon>
        <taxon>Microsporidia</taxon>
        <taxon>Nosematidae</taxon>
        <taxon>Vairimorpha</taxon>
    </lineage>
</organism>
<protein>
    <submittedName>
        <fullName evidence="3">Uncharacterized protein</fullName>
    </submittedName>
</protein>
<evidence type="ECO:0000256" key="1">
    <source>
        <dbReference type="SAM" id="MobiDB-lite"/>
    </source>
</evidence>
<accession>A0AAX4JBD5</accession>
<sequence length="196" mass="22220">MRNFYLLICGLINNISAIDTSMMPTVTNSISERFHSYFDSHLALKDFEEFTPLIDDSDSEDIIIDYTVMPEFSELNPQFVLSETITSSMRDGDSGFENGVYEENCAFNDFIIGRTCVNEDNNEYNLLCNDSESASSSIEDKGSDDESVDFEDDSDSEDKKNYYTLLKNADSDDVETSETNVKEFMTLNDSDSKKNN</sequence>
<dbReference type="RefSeq" id="XP_065329395.1">
    <property type="nucleotide sequence ID" value="XM_065473323.1"/>
</dbReference>
<dbReference type="EMBL" id="CP142729">
    <property type="protein sequence ID" value="WUR03250.1"/>
    <property type="molecule type" value="Genomic_DNA"/>
</dbReference>
<evidence type="ECO:0000256" key="2">
    <source>
        <dbReference type="SAM" id="SignalP"/>
    </source>
</evidence>
<feature type="signal peptide" evidence="2">
    <location>
        <begin position="1"/>
        <end position="17"/>
    </location>
</feature>
<evidence type="ECO:0000313" key="3">
    <source>
        <dbReference type="EMBL" id="WUR03250.1"/>
    </source>
</evidence>
<dbReference type="AlphaFoldDB" id="A0AAX4JBD5"/>
<feature type="compositionally biased region" description="Acidic residues" evidence="1">
    <location>
        <begin position="142"/>
        <end position="156"/>
    </location>
</feature>